<dbReference type="GO" id="GO:0005992">
    <property type="term" value="P:trehalose biosynthetic process"/>
    <property type="evidence" value="ECO:0007669"/>
    <property type="project" value="UniProtKB-UniRule"/>
</dbReference>
<evidence type="ECO:0000256" key="9">
    <source>
        <dbReference type="ARBA" id="ARBA00023295"/>
    </source>
</evidence>
<dbReference type="EMBL" id="VLLG01000003">
    <property type="protein sequence ID" value="TWI88761.1"/>
    <property type="molecule type" value="Genomic_DNA"/>
</dbReference>
<dbReference type="Gene3D" id="2.60.40.10">
    <property type="entry name" value="Immunoglobulins"/>
    <property type="match status" value="1"/>
</dbReference>
<dbReference type="OrthoDB" id="9761875at2"/>
<keyword evidence="6" id="KW-0963">Cytoplasm</keyword>
<dbReference type="PIRSF" id="PIRSF006337">
    <property type="entry name" value="Trehalose_TreZ"/>
    <property type="match status" value="1"/>
</dbReference>
<evidence type="ECO:0000256" key="7">
    <source>
        <dbReference type="ARBA" id="ARBA00022801"/>
    </source>
</evidence>
<evidence type="ECO:0000259" key="18">
    <source>
        <dbReference type="SMART" id="SM00642"/>
    </source>
</evidence>
<dbReference type="InterPro" id="IPR044901">
    <property type="entry name" value="Trehalose_TreZ_E-set_sf"/>
</dbReference>
<dbReference type="InterPro" id="IPR013783">
    <property type="entry name" value="Ig-like_fold"/>
</dbReference>
<evidence type="ECO:0000256" key="12">
    <source>
        <dbReference type="ARBA" id="ARBA00034013"/>
    </source>
</evidence>
<comment type="catalytic activity">
    <reaction evidence="12 14">
        <text>hydrolysis of (1-&gt;4)-alpha-D-glucosidic linkage in 4-alpha-D-[(1-&gt;4)-alpha-D-glucanosyl]n trehalose to yield trehalose and (1-&gt;4)-alpha-D-glucan.</text>
        <dbReference type="EC" id="3.2.1.141"/>
    </reaction>
</comment>
<evidence type="ECO:0000256" key="1">
    <source>
        <dbReference type="ARBA" id="ARBA00004496"/>
    </source>
</evidence>
<comment type="subcellular location">
    <subcellularLocation>
        <location evidence="1 15">Cytoplasm</location>
    </subcellularLocation>
</comment>
<evidence type="ECO:0000256" key="10">
    <source>
        <dbReference type="ARBA" id="ARBA00032057"/>
    </source>
</evidence>
<evidence type="ECO:0000256" key="6">
    <source>
        <dbReference type="ARBA" id="ARBA00022490"/>
    </source>
</evidence>
<keyword evidence="20" id="KW-1185">Reference proteome</keyword>
<dbReference type="NCBIfam" id="TIGR02402">
    <property type="entry name" value="trehalose_TreZ"/>
    <property type="match status" value="1"/>
</dbReference>
<dbReference type="InterPro" id="IPR012768">
    <property type="entry name" value="Trehalose_TreZ"/>
</dbReference>
<dbReference type="SMART" id="SM00642">
    <property type="entry name" value="Aamy"/>
    <property type="match status" value="1"/>
</dbReference>
<dbReference type="GO" id="GO:0033942">
    <property type="term" value="F:4-alpha-D-(1-&gt;4)-alpha-D-glucanotrehalose trehalohydrolase activity"/>
    <property type="evidence" value="ECO:0007669"/>
    <property type="project" value="UniProtKB-EC"/>
</dbReference>
<evidence type="ECO:0000256" key="15">
    <source>
        <dbReference type="PIRSR" id="PIRSR006337-1"/>
    </source>
</evidence>
<dbReference type="GO" id="GO:0005737">
    <property type="term" value="C:cytoplasm"/>
    <property type="evidence" value="ECO:0007669"/>
    <property type="project" value="UniProtKB-SubCell"/>
</dbReference>
<feature type="site" description="Transition state stabilizer" evidence="17">
    <location>
        <position position="396"/>
    </location>
</feature>
<evidence type="ECO:0000256" key="8">
    <source>
        <dbReference type="ARBA" id="ARBA00023277"/>
    </source>
</evidence>
<evidence type="ECO:0000313" key="20">
    <source>
        <dbReference type="Proteomes" id="UP000316778"/>
    </source>
</evidence>
<gene>
    <name evidence="19" type="ORF">LX66_2847</name>
</gene>
<dbReference type="InterPro" id="IPR017853">
    <property type="entry name" value="GH"/>
</dbReference>
<sequence length="621" mass="70051">MTSRIYKCQGALLNARGECQFRVWAPFRENVTLLLPGSRENTYPMQRDEEGYWEVLVAGIRPGALYYYLLDGTLQRPDPASRNQPEGVHGPSAVTDPAAFTFTDDHWTGMRLEEMIIYELHTGAFTPEGTLQGIISRLPALLELGITAIEIMPLAQCPGRRNWGYDGVYPFALHNAYGSADDLKELVNTAHALGLAVILDVVYNHQGPEGNYLQDYGPYFTDRYCTPWGQAINFDGAWSDAVRAFYIQNALMWLDEFHMDGLRLDAVHAYWDSSALHVVQELAEAVQQLEARTGKKKVLIGETDLNNPRYINPVEKGGYGLHGQWADEFHHALHSRLTGERNGYYEDFGCLSQLAAAFEHAYVYTGQYSPHRKRRFGALPEHNPYSQFVVFAQNHDQVGNRMLGERLGALLPFEALKLAAATVLLSPFVPLLFMGEEYGERRPFLFFTSHGDPQLISALQAGRKREFAAFHAGGEAPDPQSLQTFQASVLSWDMQSPDNAALLACYRFLIDFRKNRPALRNDRREGTRVHAVLNDALLVLEREDEHSQDRLLILFNFDRQEQVWHSAGMQPVRKLFDSAEEAWNGPGTTAADRPEEGFIRVSPLSAVIYETTALKLFANET</sequence>
<dbReference type="RefSeq" id="WP_145714560.1">
    <property type="nucleotide sequence ID" value="NZ_BAAAFY010000001.1"/>
</dbReference>
<dbReference type="Pfam" id="PF02922">
    <property type="entry name" value="CBM_48"/>
    <property type="match status" value="1"/>
</dbReference>
<dbReference type="InterPro" id="IPR004193">
    <property type="entry name" value="Glyco_hydro_13_N"/>
</dbReference>
<comment type="pathway">
    <text evidence="2 14">Glycan biosynthesis; trehalose biosynthesis.</text>
</comment>
<evidence type="ECO:0000256" key="13">
    <source>
        <dbReference type="NCBIfam" id="TIGR02402"/>
    </source>
</evidence>
<comment type="caution">
    <text evidence="19">The sequence shown here is derived from an EMBL/GenBank/DDBJ whole genome shotgun (WGS) entry which is preliminary data.</text>
</comment>
<organism evidence="19 20">
    <name type="scientific">Chitinophaga japonensis</name>
    <name type="common">Flexibacter japonensis</name>
    <dbReference type="NCBI Taxonomy" id="104662"/>
    <lineage>
        <taxon>Bacteria</taxon>
        <taxon>Pseudomonadati</taxon>
        <taxon>Bacteroidota</taxon>
        <taxon>Chitinophagia</taxon>
        <taxon>Chitinophagales</taxon>
        <taxon>Chitinophagaceae</taxon>
        <taxon>Chitinophaga</taxon>
    </lineage>
</organism>
<reference evidence="19 20" key="1">
    <citation type="journal article" date="2013" name="Stand. Genomic Sci.">
        <title>Genomic Encyclopedia of Type Strains, Phase I: The one thousand microbial genomes (KMG-I) project.</title>
        <authorList>
            <person name="Kyrpides N.C."/>
            <person name="Woyke T."/>
            <person name="Eisen J.A."/>
            <person name="Garrity G."/>
            <person name="Lilburn T.G."/>
            <person name="Beck B.J."/>
            <person name="Whitman W.B."/>
            <person name="Hugenholtz P."/>
            <person name="Klenk H.P."/>
        </authorList>
    </citation>
    <scope>NUCLEOTIDE SEQUENCE [LARGE SCALE GENOMIC DNA]</scope>
    <source>
        <strain evidence="19 20">DSM 13484</strain>
    </source>
</reference>
<feature type="binding site" evidence="16">
    <location>
        <begin position="263"/>
        <end position="268"/>
    </location>
    <ligand>
        <name>substrate</name>
    </ligand>
</feature>
<dbReference type="EC" id="3.2.1.141" evidence="4 13"/>
<dbReference type="UniPathway" id="UPA00299"/>
<dbReference type="InterPro" id="IPR006047">
    <property type="entry name" value="GH13_cat_dom"/>
</dbReference>
<protein>
    <recommendedName>
        <fullName evidence="5 13">Malto-oligosyltrehalose trehalohydrolase</fullName>
        <shortName evidence="14">MTHase</shortName>
        <ecNumber evidence="4 13">3.2.1.141</ecNumber>
    </recommendedName>
    <alternativeName>
        <fullName evidence="11 14">4-alpha-D-((1-&gt;4)-alpha-D-glucano)trehalose trehalohydrolase</fullName>
    </alternativeName>
    <alternativeName>
        <fullName evidence="10 14">Maltooligosyl trehalose trehalohydrolase</fullName>
    </alternativeName>
</protein>
<dbReference type="PANTHER" id="PTHR43651:SF11">
    <property type="entry name" value="MALTO-OLIGOSYLTREHALOSE TREHALOHYDROLASE"/>
    <property type="match status" value="1"/>
</dbReference>
<dbReference type="Pfam" id="PF00128">
    <property type="entry name" value="Alpha-amylase"/>
    <property type="match status" value="1"/>
</dbReference>
<evidence type="ECO:0000256" key="17">
    <source>
        <dbReference type="PIRSR" id="PIRSR006337-3"/>
    </source>
</evidence>
<evidence type="ECO:0000256" key="11">
    <source>
        <dbReference type="ARBA" id="ARBA00033284"/>
    </source>
</evidence>
<dbReference type="CDD" id="cd02853">
    <property type="entry name" value="E_set_MTHase_like_N"/>
    <property type="match status" value="1"/>
</dbReference>
<keyword evidence="8" id="KW-0119">Carbohydrate metabolism</keyword>
<proteinExistence type="inferred from homology"/>
<feature type="active site" description="Proton donor" evidence="15">
    <location>
        <position position="302"/>
    </location>
</feature>
<evidence type="ECO:0000256" key="5">
    <source>
        <dbReference type="ARBA" id="ARBA00015938"/>
    </source>
</evidence>
<name>A0A562T5E4_CHIJA</name>
<dbReference type="Gene3D" id="1.10.10.760">
    <property type="entry name" value="E-set domains of sugar-utilizing enzymes"/>
    <property type="match status" value="1"/>
</dbReference>
<dbReference type="Proteomes" id="UP000316778">
    <property type="component" value="Unassembled WGS sequence"/>
</dbReference>
<feature type="binding site" evidence="16">
    <location>
        <begin position="327"/>
        <end position="331"/>
    </location>
    <ligand>
        <name>substrate</name>
    </ligand>
</feature>
<evidence type="ECO:0000256" key="14">
    <source>
        <dbReference type="PIRNR" id="PIRNR006337"/>
    </source>
</evidence>
<dbReference type="PANTHER" id="PTHR43651">
    <property type="entry name" value="1,4-ALPHA-GLUCAN-BRANCHING ENZYME"/>
    <property type="match status" value="1"/>
</dbReference>
<feature type="active site" description="Nucleophile" evidence="15">
    <location>
        <position position="265"/>
    </location>
</feature>
<keyword evidence="9 14" id="KW-0326">Glycosidase</keyword>
<evidence type="ECO:0000256" key="2">
    <source>
        <dbReference type="ARBA" id="ARBA00005199"/>
    </source>
</evidence>
<dbReference type="SUPFAM" id="SSF81296">
    <property type="entry name" value="E set domains"/>
    <property type="match status" value="1"/>
</dbReference>
<dbReference type="CDD" id="cd11325">
    <property type="entry name" value="AmyAc_GTHase"/>
    <property type="match status" value="1"/>
</dbReference>
<dbReference type="Gene3D" id="3.20.20.80">
    <property type="entry name" value="Glycosidases"/>
    <property type="match status" value="1"/>
</dbReference>
<accession>A0A562T5E4</accession>
<dbReference type="InterPro" id="IPR014756">
    <property type="entry name" value="Ig_E-set"/>
</dbReference>
<feature type="binding site" evidence="16">
    <location>
        <begin position="395"/>
        <end position="400"/>
    </location>
    <ligand>
        <name>substrate</name>
    </ligand>
</feature>
<keyword evidence="7 14" id="KW-0378">Hydrolase</keyword>
<feature type="domain" description="Glycosyl hydrolase family 13 catalytic" evidence="18">
    <location>
        <begin position="119"/>
        <end position="463"/>
    </location>
</feature>
<evidence type="ECO:0000256" key="4">
    <source>
        <dbReference type="ARBA" id="ARBA00012268"/>
    </source>
</evidence>
<comment type="similarity">
    <text evidence="3 14">Belongs to the glycosyl hydrolase 13 family.</text>
</comment>
<dbReference type="AlphaFoldDB" id="A0A562T5E4"/>
<evidence type="ECO:0000256" key="16">
    <source>
        <dbReference type="PIRSR" id="PIRSR006337-2"/>
    </source>
</evidence>
<evidence type="ECO:0000256" key="3">
    <source>
        <dbReference type="ARBA" id="ARBA00008061"/>
    </source>
</evidence>
<evidence type="ECO:0000313" key="19">
    <source>
        <dbReference type="EMBL" id="TWI88761.1"/>
    </source>
</evidence>
<dbReference type="SUPFAM" id="SSF51445">
    <property type="entry name" value="(Trans)glycosidases"/>
    <property type="match status" value="1"/>
</dbReference>